<organism evidence="2 3">
    <name type="scientific">Colletotrichum salicis</name>
    <dbReference type="NCBI Taxonomy" id="1209931"/>
    <lineage>
        <taxon>Eukaryota</taxon>
        <taxon>Fungi</taxon>
        <taxon>Dikarya</taxon>
        <taxon>Ascomycota</taxon>
        <taxon>Pezizomycotina</taxon>
        <taxon>Sordariomycetes</taxon>
        <taxon>Hypocreomycetidae</taxon>
        <taxon>Glomerellales</taxon>
        <taxon>Glomerellaceae</taxon>
        <taxon>Colletotrichum</taxon>
        <taxon>Colletotrichum acutatum species complex</taxon>
    </lineage>
</organism>
<dbReference type="OrthoDB" id="195446at2759"/>
<dbReference type="EMBL" id="JFFI01000529">
    <property type="protein sequence ID" value="KXH67195.1"/>
    <property type="molecule type" value="Genomic_DNA"/>
</dbReference>
<name>A0A135V3H5_9PEZI</name>
<evidence type="ECO:0000313" key="2">
    <source>
        <dbReference type="EMBL" id="KXH67195.1"/>
    </source>
</evidence>
<feature type="compositionally biased region" description="Polar residues" evidence="1">
    <location>
        <begin position="149"/>
        <end position="169"/>
    </location>
</feature>
<proteinExistence type="predicted"/>
<sequence length="210" mass="22369">MPRATATYRSEDIIVEFRAGSGPRKHRRPSRLGAAPILCTLEADQVSGKNLQSSEAGKCKKEYEAHYLGNHSEFLTAALSPSALDPACVILSASLVRQDNEQDAGICSPLGNDVSQLLDHQLEYDTSKEVAAHMSSRSVIIEDDIADESSPTETVATSPGTMESAATTPDTPPIHGQSTPEGSRPYLYEFKPTPRGSGEIVLGSANVGTI</sequence>
<dbReference type="AlphaFoldDB" id="A0A135V3H5"/>
<gene>
    <name evidence="2" type="ORF">CSAL01_06546</name>
</gene>
<protein>
    <submittedName>
        <fullName evidence="2">Uncharacterized protein</fullName>
    </submittedName>
</protein>
<dbReference type="Proteomes" id="UP000070121">
    <property type="component" value="Unassembled WGS sequence"/>
</dbReference>
<reference evidence="2 3" key="1">
    <citation type="submission" date="2014-02" db="EMBL/GenBank/DDBJ databases">
        <title>The genome sequence of Colletotrichum salicis CBS 607.94.</title>
        <authorList>
            <person name="Baroncelli R."/>
            <person name="Thon M.R."/>
        </authorList>
    </citation>
    <scope>NUCLEOTIDE SEQUENCE [LARGE SCALE GENOMIC DNA]</scope>
    <source>
        <strain evidence="2 3">CBS 607.94</strain>
    </source>
</reference>
<dbReference type="STRING" id="1209931.A0A135V3H5"/>
<evidence type="ECO:0000313" key="3">
    <source>
        <dbReference type="Proteomes" id="UP000070121"/>
    </source>
</evidence>
<feature type="region of interest" description="Disordered" evidence="1">
    <location>
        <begin position="147"/>
        <end position="185"/>
    </location>
</feature>
<comment type="caution">
    <text evidence="2">The sequence shown here is derived from an EMBL/GenBank/DDBJ whole genome shotgun (WGS) entry which is preliminary data.</text>
</comment>
<keyword evidence="3" id="KW-1185">Reference proteome</keyword>
<accession>A0A135V3H5</accession>
<evidence type="ECO:0000256" key="1">
    <source>
        <dbReference type="SAM" id="MobiDB-lite"/>
    </source>
</evidence>